<feature type="domain" description="(+)RNA virus helicase C-terminal" evidence="1">
    <location>
        <begin position="1"/>
        <end position="231"/>
    </location>
</feature>
<reference evidence="2 3" key="1">
    <citation type="journal article" date="2014" name="Virology">
        <title>Development of a virus detection and discovery pipeline using next generation sequencing.</title>
        <authorList>
            <person name="Ho T."/>
            <person name="Tzanetakis I.E."/>
        </authorList>
    </citation>
    <scope>NUCLEOTIDE SEQUENCE [LARGE SCALE GENOMIC DNA]</scope>
    <source>
        <strain evidence="2">EBCVC</strain>
    </source>
</reference>
<dbReference type="Proteomes" id="UP000208097">
    <property type="component" value="Segment"/>
</dbReference>
<keyword evidence="3" id="KW-1185">Reference proteome</keyword>
<dbReference type="RefSeq" id="YP_009224941.1">
    <property type="nucleotide sequence ID" value="NC_029087.1"/>
</dbReference>
<organism evidence="2 3">
    <name type="scientific">Elderberry carlavirus C</name>
    <dbReference type="NCBI Taxonomy" id="1569054"/>
    <lineage>
        <taxon>Viruses</taxon>
        <taxon>Riboviria</taxon>
        <taxon>Orthornavirae</taxon>
        <taxon>Kitrinoviricota</taxon>
        <taxon>Alsuviricetes</taxon>
        <taxon>Tymovirales</taxon>
        <taxon>Betaflexiviridae</taxon>
        <taxon>Quinvirinae</taxon>
        <taxon>Carlavirus</taxon>
        <taxon>Carlavirus gammasambuci</taxon>
        <taxon>Sambucus virus C</taxon>
    </lineage>
</organism>
<reference evidence="2 3" key="2">
    <citation type="journal article" date="2016" name="Virus Res.">
        <title>Evidence of sympatric speciation of elderberry carlaviruses.</title>
        <authorList>
            <person name="Ho T."/>
            <person name="Quito-Avila D."/>
            <person name="Keller K.E."/>
            <person name="Postman J.D."/>
            <person name="Martin R.R."/>
            <person name="Tzanetakis I.E."/>
        </authorList>
    </citation>
    <scope>NUCLEOTIDE SEQUENCE [LARGE SCALE GENOMIC DNA]</scope>
    <source>
        <strain evidence="2">EBCVC</strain>
    </source>
</reference>
<protein>
    <submittedName>
        <fullName evidence="2">Triple gene block protein 1</fullName>
    </submittedName>
</protein>
<dbReference type="GO" id="GO:0005524">
    <property type="term" value="F:ATP binding"/>
    <property type="evidence" value="ECO:0007669"/>
    <property type="project" value="InterPro"/>
</dbReference>
<evidence type="ECO:0000313" key="3">
    <source>
        <dbReference type="Proteomes" id="UP000208097"/>
    </source>
</evidence>
<dbReference type="EMBL" id="KJ572562">
    <property type="protein sequence ID" value="AIZ76626.1"/>
    <property type="molecule type" value="Genomic_RNA"/>
</dbReference>
<evidence type="ECO:0000259" key="1">
    <source>
        <dbReference type="PROSITE" id="PS51657"/>
    </source>
</evidence>
<dbReference type="Gene3D" id="3.40.50.300">
    <property type="entry name" value="P-loop containing nucleotide triphosphate hydrolases"/>
    <property type="match status" value="1"/>
</dbReference>
<dbReference type="Pfam" id="PF01443">
    <property type="entry name" value="Viral_helicase1"/>
    <property type="match status" value="1"/>
</dbReference>
<dbReference type="GeneID" id="26796204"/>
<name>A0A0A7M9C3_9VIRU</name>
<dbReference type="InterPro" id="IPR027351">
    <property type="entry name" value="(+)RNA_virus_helicase_core_dom"/>
</dbReference>
<evidence type="ECO:0000313" key="2">
    <source>
        <dbReference type="EMBL" id="AIZ76626.1"/>
    </source>
</evidence>
<sequence length="231" mass="25467">MEIVLEEADLAGFERTNLKLSKPLVFHCVPGAGKSTFIRHLLGLSSRFEAFTHGAADPRKLDGRRIKPVSELEAADQNSLVLIDEYCSGEEVSERALAVFGDPLQSNTGPVLQPHFVLNKSRRFGAQTAALLKTLGYDVEAEGDDNVKISDIFKAEPEGKVICYEREVAQLLRRHGVDYLCANSVRGSTFDEVCFVTAESEPSDRALAFVCLTRHRKKLQILCPNATYAPA</sequence>
<dbReference type="OrthoDB" id="16070at10239"/>
<proteinExistence type="predicted"/>
<dbReference type="SUPFAM" id="SSF52540">
    <property type="entry name" value="P-loop containing nucleoside triphosphate hydrolases"/>
    <property type="match status" value="1"/>
</dbReference>
<dbReference type="KEGG" id="vg:26796204"/>
<accession>A0A0A7M9C3</accession>
<dbReference type="PROSITE" id="PS51657">
    <property type="entry name" value="PSRV_HELICASE"/>
    <property type="match status" value="1"/>
</dbReference>
<dbReference type="InterPro" id="IPR027417">
    <property type="entry name" value="P-loop_NTPase"/>
</dbReference>